<sequence>MKHTTDFYFNIAGHQAMHYSRPSADAAPGGVPAARAAGERTHRVRALQRRGGPLHCGRLRLAPVRDGLESEEGAVFPHGQEASRLH</sequence>
<dbReference type="GeneTree" id="ENSGT00390000010101"/>
<reference evidence="1" key="2">
    <citation type="submission" date="2025-09" db="UniProtKB">
        <authorList>
            <consortium name="Ensembl"/>
        </authorList>
    </citation>
    <scope>IDENTIFICATION</scope>
</reference>
<evidence type="ECO:0000313" key="2">
    <source>
        <dbReference type="Proteomes" id="UP000233220"/>
    </source>
</evidence>
<organism evidence="1 2">
    <name type="scientific">Saimiri boliviensis boliviensis</name>
    <name type="common">Bolivian squirrel monkey</name>
    <dbReference type="NCBI Taxonomy" id="39432"/>
    <lineage>
        <taxon>Eukaryota</taxon>
        <taxon>Metazoa</taxon>
        <taxon>Chordata</taxon>
        <taxon>Craniata</taxon>
        <taxon>Vertebrata</taxon>
        <taxon>Euteleostomi</taxon>
        <taxon>Mammalia</taxon>
        <taxon>Eutheria</taxon>
        <taxon>Euarchontoglires</taxon>
        <taxon>Primates</taxon>
        <taxon>Haplorrhini</taxon>
        <taxon>Platyrrhini</taxon>
        <taxon>Cebidae</taxon>
        <taxon>Saimiriinae</taxon>
        <taxon>Saimiri</taxon>
    </lineage>
</organism>
<keyword evidence="2" id="KW-1185">Reference proteome</keyword>
<accession>A0A2K6V7D0</accession>
<reference evidence="1" key="1">
    <citation type="submission" date="2025-08" db="UniProtKB">
        <authorList>
            <consortium name="Ensembl"/>
        </authorList>
    </citation>
    <scope>IDENTIFICATION</scope>
</reference>
<evidence type="ECO:0000313" key="1">
    <source>
        <dbReference type="Ensembl" id="ENSSBOP00000040059.1"/>
    </source>
</evidence>
<dbReference type="Proteomes" id="UP000233220">
    <property type="component" value="Unplaced"/>
</dbReference>
<name>A0A2K6V7D0_SAIBB</name>
<proteinExistence type="predicted"/>
<dbReference type="Ensembl" id="ENSSBOT00000057025.1">
    <property type="protein sequence ID" value="ENSSBOP00000040059.1"/>
    <property type="gene ID" value="ENSSBOG00000036030.1"/>
</dbReference>
<dbReference type="AlphaFoldDB" id="A0A2K6V7D0"/>
<protein>
    <submittedName>
        <fullName evidence="1">EPM2A glucan phosphatase, laforin</fullName>
    </submittedName>
</protein>
<gene>
    <name evidence="1" type="primary">EPM2A</name>
</gene>